<dbReference type="AlphaFoldDB" id="A0A7G8P7R0"/>
<evidence type="ECO:0000256" key="1">
    <source>
        <dbReference type="SAM" id="Phobius"/>
    </source>
</evidence>
<keyword evidence="1" id="KW-0812">Transmembrane</keyword>
<keyword evidence="1" id="KW-0472">Membrane</keyword>
<evidence type="ECO:0000313" key="3">
    <source>
        <dbReference type="Proteomes" id="UP000515498"/>
    </source>
</evidence>
<dbReference type="Proteomes" id="UP000515498">
    <property type="component" value="Chromosome"/>
</dbReference>
<feature type="transmembrane region" description="Helical" evidence="1">
    <location>
        <begin position="32"/>
        <end position="48"/>
    </location>
</feature>
<feature type="transmembrane region" description="Helical" evidence="1">
    <location>
        <begin position="125"/>
        <end position="145"/>
    </location>
</feature>
<dbReference type="KEGG" id="mflu:HZU40_19050"/>
<keyword evidence="1" id="KW-1133">Transmembrane helix</keyword>
<organism evidence="2 3">
    <name type="scientific">Mycolicibacterium fluoranthenivorans</name>
    <dbReference type="NCBI Taxonomy" id="258505"/>
    <lineage>
        <taxon>Bacteria</taxon>
        <taxon>Bacillati</taxon>
        <taxon>Actinomycetota</taxon>
        <taxon>Actinomycetes</taxon>
        <taxon>Mycobacteriales</taxon>
        <taxon>Mycobacteriaceae</taxon>
        <taxon>Mycolicibacterium</taxon>
    </lineage>
</organism>
<proteinExistence type="predicted"/>
<evidence type="ECO:0000313" key="2">
    <source>
        <dbReference type="EMBL" id="QNJ90376.1"/>
    </source>
</evidence>
<protein>
    <submittedName>
        <fullName evidence="2">Uncharacterized protein</fullName>
    </submittedName>
</protein>
<feature type="transmembrane region" description="Helical" evidence="1">
    <location>
        <begin position="95"/>
        <end position="119"/>
    </location>
</feature>
<name>A0A7G8P7R0_9MYCO</name>
<sequence>MDEITPQGARNALETAERARRQVAAEVGLPRAYWWAMAAAWVGLGLLGDFGPSWLATVATVGFAVGHSTVASRLLSGRHRSGRVQVSAATAGSRIPLVVIGILLGLVVLTVVTGFALHADGVRHAGTWAAMVAAAVVGFGGPEILRVTRRWAHA</sequence>
<dbReference type="RefSeq" id="WP_187095417.1">
    <property type="nucleotide sequence ID" value="NZ_CP059894.1"/>
</dbReference>
<gene>
    <name evidence="2" type="ORF">HZU40_19050</name>
</gene>
<feature type="transmembrane region" description="Helical" evidence="1">
    <location>
        <begin position="54"/>
        <end position="75"/>
    </location>
</feature>
<reference evidence="2 3" key="1">
    <citation type="submission" date="2020-07" db="EMBL/GenBank/DDBJ databases">
        <title>Draft genome sequence of four isobutane-metabolizing strains capable of cometabolically degrading diverse ether contaminants.</title>
        <authorList>
            <person name="Chen W."/>
            <person name="Faulkner N."/>
            <person name="Smith C."/>
            <person name="Hyman M."/>
        </authorList>
    </citation>
    <scope>NUCLEOTIDE SEQUENCE [LARGE SCALE GENOMIC DNA]</scope>
    <source>
        <strain evidence="2 3">2A</strain>
    </source>
</reference>
<dbReference type="EMBL" id="CP059894">
    <property type="protein sequence ID" value="QNJ90376.1"/>
    <property type="molecule type" value="Genomic_DNA"/>
</dbReference>
<accession>A0A7G8P7R0</accession>